<feature type="domain" description="C2H2-type" evidence="17">
    <location>
        <begin position="499"/>
        <end position="526"/>
    </location>
</feature>
<dbReference type="Gene3D" id="3.30.160.60">
    <property type="entry name" value="Classic Zinc Finger"/>
    <property type="match status" value="10"/>
</dbReference>
<dbReference type="SMART" id="SM00355">
    <property type="entry name" value="ZnF_C2H2"/>
    <property type="match status" value="11"/>
</dbReference>
<evidence type="ECO:0000256" key="7">
    <source>
        <dbReference type="ARBA" id="ARBA00022771"/>
    </source>
</evidence>
<dbReference type="PANTHER" id="PTHR19818">
    <property type="entry name" value="ZINC FINGER PROTEIN ZIC AND GLI"/>
    <property type="match status" value="1"/>
</dbReference>
<dbReference type="GO" id="GO:0005634">
    <property type="term" value="C:nucleus"/>
    <property type="evidence" value="ECO:0007669"/>
    <property type="project" value="UniProtKB-SubCell"/>
</dbReference>
<dbReference type="GO" id="GO:0000981">
    <property type="term" value="F:DNA-binding transcription factor activity, RNA polymerase II-specific"/>
    <property type="evidence" value="ECO:0007669"/>
    <property type="project" value="TreeGrafter"/>
</dbReference>
<dbReference type="GO" id="GO:0045944">
    <property type="term" value="P:positive regulation of transcription by RNA polymerase II"/>
    <property type="evidence" value="ECO:0007669"/>
    <property type="project" value="UniProtKB-ARBA"/>
</dbReference>
<dbReference type="Proteomes" id="UP000694892">
    <property type="component" value="Chromosome 3S"/>
</dbReference>
<dbReference type="FunFam" id="3.30.160.60:FF:001180">
    <property type="entry name" value="Zinc finger protein 366"/>
    <property type="match status" value="1"/>
</dbReference>
<evidence type="ECO:0000259" key="17">
    <source>
        <dbReference type="PROSITE" id="PS50157"/>
    </source>
</evidence>
<reference evidence="19" key="1">
    <citation type="journal article" date="2016" name="Nature">
        <title>Genome evolution in the allotetraploid frog Xenopus laevis.</title>
        <authorList>
            <person name="Session A.M."/>
            <person name="Uno Y."/>
            <person name="Kwon T."/>
            <person name="Chapman J.A."/>
            <person name="Toyoda A."/>
            <person name="Takahashi S."/>
            <person name="Fukui A."/>
            <person name="Hikosaka A."/>
            <person name="Suzuki A."/>
            <person name="Kondo M."/>
            <person name="van Heeringen S.J."/>
            <person name="Quigley I."/>
            <person name="Heinz S."/>
            <person name="Ogino H."/>
            <person name="Ochi H."/>
            <person name="Hellsten U."/>
            <person name="Lyons J.B."/>
            <person name="Simakov O."/>
            <person name="Putnam N."/>
            <person name="Stites J."/>
            <person name="Kuroki Y."/>
            <person name="Tanaka T."/>
            <person name="Michiue T."/>
            <person name="Watanabe M."/>
            <person name="Bogdanovic O."/>
            <person name="Lister R."/>
            <person name="Georgiou G."/>
            <person name="Paranjpe S.S."/>
            <person name="van Kruijsbergen I."/>
            <person name="Shu S."/>
            <person name="Carlson J."/>
            <person name="Kinoshita T."/>
            <person name="Ohta Y."/>
            <person name="Mawaribuchi S."/>
            <person name="Jenkins J."/>
            <person name="Grimwood J."/>
            <person name="Schmutz J."/>
            <person name="Mitros T."/>
            <person name="Mozaffari S.V."/>
            <person name="Suzuki Y."/>
            <person name="Haramoto Y."/>
            <person name="Yamamoto T.S."/>
            <person name="Takagi C."/>
            <person name="Heald R."/>
            <person name="Miller K."/>
            <person name="Haudenschild C."/>
            <person name="Kitzman J."/>
            <person name="Nakayama T."/>
            <person name="Izutsu Y."/>
            <person name="Robert J."/>
            <person name="Fortriede J."/>
            <person name="Burns K."/>
            <person name="Lotay V."/>
            <person name="Karimi K."/>
            <person name="Yasuoka Y."/>
            <person name="Dichmann D.S."/>
            <person name="Flajnik M.F."/>
            <person name="Houston D.W."/>
            <person name="Shendure J."/>
            <person name="DuPasquier L."/>
            <person name="Vize P.D."/>
            <person name="Zorn A.M."/>
            <person name="Ito M."/>
            <person name="Marcotte E.M."/>
            <person name="Wallingford J.B."/>
            <person name="Ito Y."/>
            <person name="Asashima M."/>
            <person name="Ueno N."/>
            <person name="Matsuda Y."/>
            <person name="Veenstra G.J."/>
            <person name="Fujiyama A."/>
            <person name="Harland R.M."/>
            <person name="Taira M."/>
            <person name="Rokhsar D.S."/>
        </authorList>
    </citation>
    <scope>NUCLEOTIDE SEQUENCE [LARGE SCALE GENOMIC DNA]</scope>
    <source>
        <strain evidence="19">J</strain>
    </source>
</reference>
<dbReference type="PROSITE" id="PS50157">
    <property type="entry name" value="ZINC_FINGER_C2H2_2"/>
    <property type="match status" value="11"/>
</dbReference>
<dbReference type="GO" id="GO:0000978">
    <property type="term" value="F:RNA polymerase II cis-regulatory region sequence-specific DNA binding"/>
    <property type="evidence" value="ECO:0007669"/>
    <property type="project" value="TreeGrafter"/>
</dbReference>
<feature type="domain" description="C2H2-type" evidence="17">
    <location>
        <begin position="639"/>
        <end position="666"/>
    </location>
</feature>
<dbReference type="FunFam" id="3.30.160.60:FF:000161">
    <property type="entry name" value="Zinc finger protein 366"/>
    <property type="match status" value="1"/>
</dbReference>
<gene>
    <name evidence="18" type="ORF">XELAEV_18020535mg</name>
</gene>
<evidence type="ECO:0000256" key="6">
    <source>
        <dbReference type="ARBA" id="ARBA00022737"/>
    </source>
</evidence>
<comment type="subcellular location">
    <subcellularLocation>
        <location evidence="2">Nucleus</location>
    </subcellularLocation>
</comment>
<dbReference type="FunFam" id="3.30.160.60:FF:000502">
    <property type="entry name" value="Zinc finger protein 710"/>
    <property type="match status" value="1"/>
</dbReference>
<feature type="domain" description="C2H2-type" evidence="17">
    <location>
        <begin position="695"/>
        <end position="722"/>
    </location>
</feature>
<evidence type="ECO:0000256" key="9">
    <source>
        <dbReference type="ARBA" id="ARBA00022843"/>
    </source>
</evidence>
<evidence type="ECO:0000256" key="10">
    <source>
        <dbReference type="ARBA" id="ARBA00023015"/>
    </source>
</evidence>
<dbReference type="PROSITE" id="PS00028">
    <property type="entry name" value="ZINC_FINGER_C2H2_1"/>
    <property type="match status" value="10"/>
</dbReference>
<dbReference type="GO" id="GO:0008270">
    <property type="term" value="F:zinc ion binding"/>
    <property type="evidence" value="ECO:0007669"/>
    <property type="project" value="UniProtKB-KW"/>
</dbReference>
<name>A0A974D8W3_XENLA</name>
<dbReference type="FunFam" id="3.30.160.60:FF:000203">
    <property type="entry name" value="Zinc finger protein 366"/>
    <property type="match status" value="1"/>
</dbReference>
<evidence type="ECO:0000256" key="4">
    <source>
        <dbReference type="ARBA" id="ARBA00022499"/>
    </source>
</evidence>
<dbReference type="FunFam" id="3.30.160.60:FF:000186">
    <property type="entry name" value="Zinc finger protein 366"/>
    <property type="match status" value="1"/>
</dbReference>
<keyword evidence="9" id="KW-0832">Ubl conjugation</keyword>
<comment type="similarity">
    <text evidence="3">Belongs to the krueppel C2H2-type zinc-finger protein family.</text>
</comment>
<feature type="domain" description="C2H2-type" evidence="17">
    <location>
        <begin position="471"/>
        <end position="498"/>
    </location>
</feature>
<dbReference type="FunFam" id="3.30.160.60:FF:000684">
    <property type="entry name" value="Zinc finger protein 710"/>
    <property type="match status" value="1"/>
</dbReference>
<evidence type="ECO:0000313" key="18">
    <source>
        <dbReference type="EMBL" id="OCT86845.1"/>
    </source>
</evidence>
<evidence type="ECO:0000256" key="12">
    <source>
        <dbReference type="ARBA" id="ARBA00023163"/>
    </source>
</evidence>
<evidence type="ECO:0000256" key="16">
    <source>
        <dbReference type="SAM" id="MobiDB-lite"/>
    </source>
</evidence>
<feature type="region of interest" description="Disordered" evidence="16">
    <location>
        <begin position="274"/>
        <end position="301"/>
    </location>
</feature>
<dbReference type="InterPro" id="IPR050329">
    <property type="entry name" value="GLI_C2H2-zinc-finger"/>
</dbReference>
<evidence type="ECO:0000256" key="14">
    <source>
        <dbReference type="ARBA" id="ARBA00069175"/>
    </source>
</evidence>
<feature type="compositionally biased region" description="Basic and acidic residues" evidence="16">
    <location>
        <begin position="274"/>
        <end position="283"/>
    </location>
</feature>
<dbReference type="SUPFAM" id="SSF57667">
    <property type="entry name" value="beta-beta-alpha zinc fingers"/>
    <property type="match status" value="6"/>
</dbReference>
<feature type="domain" description="C2H2-type" evidence="17">
    <location>
        <begin position="443"/>
        <end position="470"/>
    </location>
</feature>
<evidence type="ECO:0000256" key="2">
    <source>
        <dbReference type="ARBA" id="ARBA00004123"/>
    </source>
</evidence>
<keyword evidence="8" id="KW-0862">Zinc</keyword>
<dbReference type="EMBL" id="CM004471">
    <property type="protein sequence ID" value="OCT86845.1"/>
    <property type="molecule type" value="Genomic_DNA"/>
</dbReference>
<feature type="compositionally biased region" description="Polar residues" evidence="16">
    <location>
        <begin position="287"/>
        <end position="301"/>
    </location>
</feature>
<feature type="domain" description="C2H2-type" evidence="17">
    <location>
        <begin position="555"/>
        <end position="582"/>
    </location>
</feature>
<organism evidence="18 19">
    <name type="scientific">Xenopus laevis</name>
    <name type="common">African clawed frog</name>
    <dbReference type="NCBI Taxonomy" id="8355"/>
    <lineage>
        <taxon>Eukaryota</taxon>
        <taxon>Metazoa</taxon>
        <taxon>Chordata</taxon>
        <taxon>Craniata</taxon>
        <taxon>Vertebrata</taxon>
        <taxon>Euteleostomi</taxon>
        <taxon>Amphibia</taxon>
        <taxon>Batrachia</taxon>
        <taxon>Anura</taxon>
        <taxon>Pipoidea</taxon>
        <taxon>Pipidae</taxon>
        <taxon>Xenopodinae</taxon>
        <taxon>Xenopus</taxon>
        <taxon>Xenopus</taxon>
    </lineage>
</organism>
<dbReference type="InterPro" id="IPR036236">
    <property type="entry name" value="Znf_C2H2_sf"/>
</dbReference>
<keyword evidence="5" id="KW-0479">Metal-binding</keyword>
<feature type="domain" description="C2H2-type" evidence="17">
    <location>
        <begin position="527"/>
        <end position="554"/>
    </location>
</feature>
<keyword evidence="4" id="KW-1017">Isopeptide bond</keyword>
<evidence type="ECO:0000256" key="5">
    <source>
        <dbReference type="ARBA" id="ARBA00022723"/>
    </source>
</evidence>
<evidence type="ECO:0000256" key="13">
    <source>
        <dbReference type="ARBA" id="ARBA00023242"/>
    </source>
</evidence>
<dbReference type="FunFam" id="3.30.160.60:FF:000649">
    <property type="entry name" value="Zinc finger protein 710"/>
    <property type="match status" value="1"/>
</dbReference>
<dbReference type="FunFam" id="3.30.160.60:FF:000182">
    <property type="entry name" value="zinc finger protein 366"/>
    <property type="match status" value="1"/>
</dbReference>
<evidence type="ECO:0000256" key="3">
    <source>
        <dbReference type="ARBA" id="ARBA00006991"/>
    </source>
</evidence>
<feature type="domain" description="C2H2-type" evidence="17">
    <location>
        <begin position="667"/>
        <end position="694"/>
    </location>
</feature>
<proteinExistence type="inferred from homology"/>
<evidence type="ECO:0000256" key="11">
    <source>
        <dbReference type="ARBA" id="ARBA00023125"/>
    </source>
</evidence>
<dbReference type="AlphaFoldDB" id="A0A974D8W3"/>
<evidence type="ECO:0000313" key="19">
    <source>
        <dbReference type="Proteomes" id="UP000694892"/>
    </source>
</evidence>
<feature type="domain" description="C2H2-type" evidence="17">
    <location>
        <begin position="583"/>
        <end position="610"/>
    </location>
</feature>
<dbReference type="PANTHER" id="PTHR19818:SF163">
    <property type="entry name" value="C2H2-TYPE DOMAIN-CONTAINING PROTEIN"/>
    <property type="match status" value="1"/>
</dbReference>
<feature type="domain" description="C2H2-type" evidence="17">
    <location>
        <begin position="723"/>
        <end position="746"/>
    </location>
</feature>
<keyword evidence="11" id="KW-0238">DNA-binding</keyword>
<comment type="function">
    <text evidence="1">May be involved in transcriptional regulation.</text>
</comment>
<keyword evidence="10" id="KW-0805">Transcription regulation</keyword>
<evidence type="ECO:0000256" key="15">
    <source>
        <dbReference type="PROSITE-ProRule" id="PRU00042"/>
    </source>
</evidence>
<feature type="domain" description="C2H2-type" evidence="17">
    <location>
        <begin position="611"/>
        <end position="638"/>
    </location>
</feature>
<sequence>MKEEDGRRSLCGAHWYNPRPVQFSADRSTGPGFQEGSAEGPGHCLAQGWGEYRPLTCSLLFHFHIHLCHRDRGKRWRLEGCKAGHRRKDLIVRIEDSYDFRTMCGESRHFSSGGDRSFGRLDSGSDMVRQNEGIKSTENKGRYSDLMVCKMERFTEFGTQTDAVVVLSLAQAAVLGLVSDNELFGATISLNGFFPGSRSEFSENGPIEAEQPEGEAYLNSGARVAAEPQEDEALDSEKHTRRKKRPPVRVVPKIKYEKTEEEEEGKIYQVTIQPDKEEKEPEGKPLQNVQEQASETTVQSSSVKMIDLGSFHRRPRRHRHLRERQRHETETDYQHILQHPMQNPYPLPSVPMIPGNPSMENTRRQCSFGSSLLPPNDTVDPAMGSPKTEDHGQSFVWHEPNEFETDTAESIERNKKAQLDRLDINVQIDDSYLVEAGDRQKRWQCRLCEKSYTSKYNLVTHILGHSGIKPHSCPHCNKLFKQPSHLQTHLLTHQGTRPHKCEVCNKAFTQTSHLKRHMLLHTDIKPYSCRFCGRGFAYPSELKAHEVKHENGRCHVCVECGLDFATLTQLKRHISSHQGPTLYQCTECNKSFHYRSQLQNHMLKHQNVRPFVCKECGMEFSQIHHLKQHSLTHKGVKEFKCEVCGREFTLHANMKRHMLIHASVRPFQCHICFKTFVQKQTLKTHMIVHSPVKPFKCKVCGKSFNRMYNLLGHMHLHAGYKPFKCPYCSSKFNLKGNLSRHMKVKHGVMDIILDNQDPMMDLPDQDANDMDGHQEMEGYEENSYGYREAVNTAEDHVLTEQTMKEMVYYNVL</sequence>
<dbReference type="FunFam" id="3.30.160.60:FF:000191">
    <property type="entry name" value="zinc finger protein 366"/>
    <property type="match status" value="1"/>
</dbReference>
<keyword evidence="12" id="KW-0804">Transcription</keyword>
<keyword evidence="13" id="KW-0539">Nucleus</keyword>
<keyword evidence="6" id="KW-0677">Repeat</keyword>
<feature type="region of interest" description="Disordered" evidence="16">
    <location>
        <begin position="224"/>
        <end position="249"/>
    </location>
</feature>
<protein>
    <recommendedName>
        <fullName evidence="14">Zinc finger protein 710</fullName>
    </recommendedName>
</protein>
<dbReference type="FunFam" id="3.30.160.60:FF:000451">
    <property type="entry name" value="Zinc finger protein 710"/>
    <property type="match status" value="1"/>
</dbReference>
<evidence type="ECO:0000256" key="8">
    <source>
        <dbReference type="ARBA" id="ARBA00022833"/>
    </source>
</evidence>
<accession>A0A974D8W3</accession>
<evidence type="ECO:0000256" key="1">
    <source>
        <dbReference type="ARBA" id="ARBA00003767"/>
    </source>
</evidence>
<keyword evidence="7 15" id="KW-0863">Zinc-finger</keyword>
<dbReference type="Pfam" id="PF00096">
    <property type="entry name" value="zf-C2H2"/>
    <property type="match status" value="11"/>
</dbReference>
<dbReference type="InterPro" id="IPR013087">
    <property type="entry name" value="Znf_C2H2_type"/>
</dbReference>